<keyword evidence="2" id="KW-0378">Hydrolase</keyword>
<dbReference type="PROSITE" id="PS51186">
    <property type="entry name" value="GNAT"/>
    <property type="match status" value="1"/>
</dbReference>
<reference evidence="5 6" key="2">
    <citation type="submission" date="2008-11" db="EMBL/GenBank/DDBJ databases">
        <authorList>
            <person name="Fulton L."/>
            <person name="Clifton S."/>
            <person name="Fulton B."/>
            <person name="Xu J."/>
            <person name="Minx P."/>
            <person name="Pepin K.H."/>
            <person name="Johnson M."/>
            <person name="Bhonagiri V."/>
            <person name="Nash W.E."/>
            <person name="Mardis E.R."/>
            <person name="Wilson R.K."/>
        </authorList>
    </citation>
    <scope>NUCLEOTIDE SEQUENCE [LARGE SCALE GENOMIC DNA]</scope>
    <source>
        <strain evidence="5 6">ATCC 43243</strain>
    </source>
</reference>
<name>B7AP88_9FIRM</name>
<feature type="domain" description="N-acetyltransferase" evidence="4">
    <location>
        <begin position="5"/>
        <end position="166"/>
    </location>
</feature>
<dbReference type="AlphaFoldDB" id="B7AP88"/>
<dbReference type="InterPro" id="IPR018040">
    <property type="entry name" value="Pectinesterase_Tyr_AS"/>
</dbReference>
<dbReference type="GO" id="GO:0042545">
    <property type="term" value="P:cell wall modification"/>
    <property type="evidence" value="ECO:0007669"/>
    <property type="project" value="InterPro"/>
</dbReference>
<evidence type="ECO:0000259" key="4">
    <source>
        <dbReference type="PROSITE" id="PS51186"/>
    </source>
</evidence>
<dbReference type="InterPro" id="IPR012334">
    <property type="entry name" value="Pectin_lyas_fold"/>
</dbReference>
<dbReference type="SUPFAM" id="SSF55729">
    <property type="entry name" value="Acyl-CoA N-acyltransferases (Nat)"/>
    <property type="match status" value="1"/>
</dbReference>
<dbReference type="GO" id="GO:0030599">
    <property type="term" value="F:pectinesterase activity"/>
    <property type="evidence" value="ECO:0007669"/>
    <property type="project" value="InterPro"/>
</dbReference>
<dbReference type="Pfam" id="PF00583">
    <property type="entry name" value="Acetyltransf_1"/>
    <property type="match status" value="1"/>
</dbReference>
<dbReference type="HOGENOM" id="CLU_297668_0_0_9"/>
<sequence>MESNIIIRQYKKEDVKSMVPIWNQVVEEGVAFPQLETLSTAGGRRFFEGQSYCGVAEDETGRIVGMYILHPNNIGRCGHISNASYAVDRNCRGRHVGELLVRDCIRQAGELGFRILQFNAVVESNTAANNLYEKLGFTKAGTIPGGFRMDDGSYEDIFIYYIKTGRGMKGDGPERTSSRSYSGIYSESTQVECKDAGNVLSVKSVLDKVHKVRGNIREDRECTYLLFEPRNDDCTISAAIRLKSVDAGTDKQGIAIGQFDAVEGMPVHCDVLHGQKNCVFQHTFSTASGMGANGNPKSAAIDKDSFTGTTYRMMYSKCNNIATLQVWDAMGRKLILEDDNTFDLTQTYETLQSGRSVRYGIALAGVEADIARLTLKDASGSVIYNQDDYYKPDCEPPAVTKITKAGESSDRRRIELGWEAETCDGYCEYDVEVSYNNEAYINVGTAATTAFAYTPENSGDYTFRVYGRIGNEVNKSSYAQSEAVHYIRPLDDASLTAIGSADGIDISLKLTDDAYEWKVFRADTCNVCGDNDVLMGTFTGKDAKKDADGESVVSFTDKSCGYDPLYYYVISYSEDNCSNPGEPQQALRISDRAEAVYAVNDRQVEMVVDDKSNDTLGAHYFYITGHYNTDGRYKVLVNGRDAAEALDGFTHGERDCEGCIACGAGESIRIEGYPAKGFNKIEVIFESVTGSRSRKVFNFLCMPYYNCVVDASYKGAQGALDASGIPQYSRISDALVHGMPGDGDVIFVKNGVYRERVVVERADVSIIGEDAKKTRIEFNACVADGTAAGMRDRNAMLVEYTATGFSMCNISIENTYPYADGTDQQADALAILADNVSVTNITLLGYQDTLFVDAADKDDFSPDITTHQHFSYCHIEGNVDFIYGCGAAIFDDCDIIGRYTPYKADGCFTAPRTHADAEYGFIFRNCRFYADDRIETGAYRLARPWGRDAAAFFINCYMSDVVCDNGYSDMSGNSYKNARFAEYGSVGEGVAVNNDRPLLRRSQAEHCMEII</sequence>
<comment type="similarity">
    <text evidence="1">Belongs to the pectinesterase family.</text>
</comment>
<accession>B7AP88</accession>
<evidence type="ECO:0000313" key="5">
    <source>
        <dbReference type="EMBL" id="EEC58362.1"/>
    </source>
</evidence>
<evidence type="ECO:0000256" key="1">
    <source>
        <dbReference type="ARBA" id="ARBA00008891"/>
    </source>
</evidence>
<protein>
    <recommendedName>
        <fullName evidence="4">N-acetyltransferase domain-containing protein</fullName>
    </recommendedName>
</protein>
<dbReference type="PANTHER" id="PTHR31321:SF57">
    <property type="entry name" value="PECTINESTERASE 53-RELATED"/>
    <property type="match status" value="1"/>
</dbReference>
<dbReference type="eggNOG" id="COG1247">
    <property type="taxonomic scope" value="Bacteria"/>
</dbReference>
<gene>
    <name evidence="5" type="ORF">BACPEC_00492</name>
</gene>
<evidence type="ECO:0000313" key="6">
    <source>
        <dbReference type="Proteomes" id="UP000003136"/>
    </source>
</evidence>
<dbReference type="InterPro" id="IPR011050">
    <property type="entry name" value="Pectin_lyase_fold/virulence"/>
</dbReference>
<dbReference type="CDD" id="cd04301">
    <property type="entry name" value="NAT_SF"/>
    <property type="match status" value="1"/>
</dbReference>
<dbReference type="PROSITE" id="PS00800">
    <property type="entry name" value="PECTINESTERASE_1"/>
    <property type="match status" value="1"/>
</dbReference>
<reference evidence="5 6" key="1">
    <citation type="submission" date="2008-11" db="EMBL/GenBank/DDBJ databases">
        <title>Draft genome sequence of Bacteroides pectinophilus (ATCC 43243).</title>
        <authorList>
            <person name="Sudarsanam P."/>
            <person name="Ley R."/>
            <person name="Guruge J."/>
            <person name="Turnbaugh P.J."/>
            <person name="Mahowald M."/>
            <person name="Liep D."/>
            <person name="Gordon J."/>
        </authorList>
    </citation>
    <scope>NUCLEOTIDE SEQUENCE [LARGE SCALE GENOMIC DNA]</scope>
    <source>
        <strain evidence="5 6">ATCC 43243</strain>
    </source>
</reference>
<dbReference type="PANTHER" id="PTHR31321">
    <property type="entry name" value="ACYL-COA THIOESTER HYDROLASE YBHC-RELATED"/>
    <property type="match status" value="1"/>
</dbReference>
<dbReference type="Gene3D" id="2.160.20.10">
    <property type="entry name" value="Single-stranded right-handed beta-helix, Pectin lyase-like"/>
    <property type="match status" value="1"/>
</dbReference>
<dbReference type="Gene3D" id="3.40.630.30">
    <property type="match status" value="1"/>
</dbReference>
<dbReference type="Proteomes" id="UP000003136">
    <property type="component" value="Unassembled WGS sequence"/>
</dbReference>
<dbReference type="InterPro" id="IPR000070">
    <property type="entry name" value="Pectinesterase_cat"/>
</dbReference>
<keyword evidence="3" id="KW-0063">Aspartyl esterase</keyword>
<dbReference type="EMBL" id="ABVQ01000034">
    <property type="protein sequence ID" value="EEC58362.1"/>
    <property type="molecule type" value="Genomic_DNA"/>
</dbReference>
<dbReference type="Pfam" id="PF01095">
    <property type="entry name" value="Pectinesterase"/>
    <property type="match status" value="1"/>
</dbReference>
<evidence type="ECO:0000256" key="2">
    <source>
        <dbReference type="ARBA" id="ARBA00022801"/>
    </source>
</evidence>
<proteinExistence type="inferred from homology"/>
<dbReference type="GO" id="GO:0016747">
    <property type="term" value="F:acyltransferase activity, transferring groups other than amino-acyl groups"/>
    <property type="evidence" value="ECO:0007669"/>
    <property type="project" value="InterPro"/>
</dbReference>
<organism evidence="5 6">
    <name type="scientific">[Bacteroides] pectinophilus ATCC 43243</name>
    <dbReference type="NCBI Taxonomy" id="483218"/>
    <lineage>
        <taxon>Bacteria</taxon>
        <taxon>Bacillati</taxon>
        <taxon>Bacillota</taxon>
        <taxon>Clostridia</taxon>
        <taxon>Eubacteriales</taxon>
    </lineage>
</organism>
<dbReference type="STRING" id="483218.BACPEC_00492"/>
<evidence type="ECO:0000256" key="3">
    <source>
        <dbReference type="ARBA" id="ARBA00023085"/>
    </source>
</evidence>
<dbReference type="SUPFAM" id="SSF51126">
    <property type="entry name" value="Pectin lyase-like"/>
    <property type="match status" value="1"/>
</dbReference>
<dbReference type="InterPro" id="IPR016181">
    <property type="entry name" value="Acyl_CoA_acyltransferase"/>
</dbReference>
<dbReference type="eggNOG" id="COG4677">
    <property type="taxonomic scope" value="Bacteria"/>
</dbReference>
<dbReference type="InterPro" id="IPR000182">
    <property type="entry name" value="GNAT_dom"/>
</dbReference>
<keyword evidence="6" id="KW-1185">Reference proteome</keyword>